<keyword evidence="6" id="KW-1185">Reference proteome</keyword>
<keyword evidence="2" id="KW-0378">Hydrolase</keyword>
<organism evidence="5 6">
    <name type="scientific">Aeromicrobium erythreum</name>
    <dbReference type="NCBI Taxonomy" id="2041"/>
    <lineage>
        <taxon>Bacteria</taxon>
        <taxon>Bacillati</taxon>
        <taxon>Actinomycetota</taxon>
        <taxon>Actinomycetes</taxon>
        <taxon>Propionibacteriales</taxon>
        <taxon>Nocardioidaceae</taxon>
        <taxon>Aeromicrobium</taxon>
    </lineage>
</organism>
<dbReference type="GO" id="GO:0005524">
    <property type="term" value="F:ATP binding"/>
    <property type="evidence" value="ECO:0007669"/>
    <property type="project" value="UniProtKB-KW"/>
</dbReference>
<evidence type="ECO:0000256" key="2">
    <source>
        <dbReference type="ARBA" id="ARBA00022801"/>
    </source>
</evidence>
<sequence length="284" mass="28718">MTVISAGPLTLVEDDGRPSLASQGVGPSGAFDRRATHQARALVGDAGRGTAVLEVLGGGLVLRADAAHVVAVTGAVGAVLVDATPVDHGRPLVLRAGQVLELGGVEVGLRAYVAVGGGLDVPPTLGSRSADVLARLGPAALADGDVLEVGSPRVPHGGPPVPSLLTPGTTTVDVVLGPRDDWFTRDALAGFLGTAWTVSPRSDRIGVRLDGAPLERRVDGELASEPVVRGSVQVTSAGLPVVLGPDHPVTGGYPVLGVVTADGVDRLAQVRPGDAVRFRRAPRP</sequence>
<accession>A0A0U4CKA1</accession>
<reference evidence="5 6" key="1">
    <citation type="journal article" date="1991" name="Int. J. Syst. Bacteriol.">
        <title>Description of the erythromycin-producing bacterium Arthrobacter sp. strain NRRL B-3381 as Aeromicrobium erythreum gen. nov., sp. nov.</title>
        <authorList>
            <person name="Miller E.S."/>
            <person name="Woese C.R."/>
            <person name="Brenner S."/>
        </authorList>
    </citation>
    <scope>NUCLEOTIDE SEQUENCE [LARGE SCALE GENOMIC DNA]</scope>
    <source>
        <strain evidence="5 6">AR18</strain>
    </source>
</reference>
<keyword evidence="3" id="KW-0067">ATP-binding</keyword>
<dbReference type="PATRIC" id="fig|2041.4.peg.500"/>
<dbReference type="AlphaFoldDB" id="A0A0U4CKA1"/>
<gene>
    <name evidence="5" type="ORF">AERYTH_02365</name>
</gene>
<dbReference type="Pfam" id="PF02626">
    <property type="entry name" value="CT_A_B"/>
    <property type="match status" value="1"/>
</dbReference>
<dbReference type="Gene3D" id="2.40.100.10">
    <property type="entry name" value="Cyclophilin-like"/>
    <property type="match status" value="1"/>
</dbReference>
<dbReference type="KEGG" id="aer:AERYTH_02365"/>
<dbReference type="EMBL" id="CP011502">
    <property type="protein sequence ID" value="ALX03622.1"/>
    <property type="molecule type" value="Genomic_DNA"/>
</dbReference>
<keyword evidence="1" id="KW-0547">Nucleotide-binding</keyword>
<evidence type="ECO:0000313" key="6">
    <source>
        <dbReference type="Proteomes" id="UP000067689"/>
    </source>
</evidence>
<dbReference type="SMART" id="SM00797">
    <property type="entry name" value="AHS2"/>
    <property type="match status" value="1"/>
</dbReference>
<dbReference type="InterPro" id="IPR052708">
    <property type="entry name" value="PxpC"/>
</dbReference>
<dbReference type="InterPro" id="IPR029000">
    <property type="entry name" value="Cyclophilin-like_dom_sf"/>
</dbReference>
<evidence type="ECO:0000259" key="4">
    <source>
        <dbReference type="SMART" id="SM00797"/>
    </source>
</evidence>
<protein>
    <recommendedName>
        <fullName evidence="4">Carboxyltransferase domain-containing protein</fullName>
    </recommendedName>
</protein>
<dbReference type="Proteomes" id="UP000067689">
    <property type="component" value="Chromosome"/>
</dbReference>
<proteinExistence type="predicted"/>
<evidence type="ECO:0000256" key="3">
    <source>
        <dbReference type="ARBA" id="ARBA00022840"/>
    </source>
</evidence>
<evidence type="ECO:0000313" key="5">
    <source>
        <dbReference type="EMBL" id="ALX03622.1"/>
    </source>
</evidence>
<dbReference type="STRING" id="2041.AERYTH_02365"/>
<dbReference type="InterPro" id="IPR003778">
    <property type="entry name" value="CT_A_B"/>
</dbReference>
<dbReference type="PANTHER" id="PTHR43309">
    <property type="entry name" value="5-OXOPROLINASE SUBUNIT C"/>
    <property type="match status" value="1"/>
</dbReference>
<dbReference type="NCBIfam" id="TIGR00724">
    <property type="entry name" value="urea_amlyse_rel"/>
    <property type="match status" value="1"/>
</dbReference>
<name>A0A0U4CKA1_9ACTN</name>
<evidence type="ECO:0000256" key="1">
    <source>
        <dbReference type="ARBA" id="ARBA00022741"/>
    </source>
</evidence>
<feature type="domain" description="Carboxyltransferase" evidence="4">
    <location>
        <begin position="22"/>
        <end position="284"/>
    </location>
</feature>
<dbReference type="GO" id="GO:0016787">
    <property type="term" value="F:hydrolase activity"/>
    <property type="evidence" value="ECO:0007669"/>
    <property type="project" value="UniProtKB-KW"/>
</dbReference>
<dbReference type="PANTHER" id="PTHR43309:SF3">
    <property type="entry name" value="5-OXOPROLINASE SUBUNIT C"/>
    <property type="match status" value="1"/>
</dbReference>
<dbReference type="SUPFAM" id="SSF50891">
    <property type="entry name" value="Cyclophilin-like"/>
    <property type="match status" value="1"/>
</dbReference>